<protein>
    <recommendedName>
        <fullName evidence="5">Biotin transporter BioY</fullName>
    </recommendedName>
</protein>
<keyword evidence="2" id="KW-0812">Transmembrane</keyword>
<sequence length="450" mass="47858">MSGLETAIREALARSDRRSPEIRARIYQSARNALEAGLRKQNVTDAKVVEQQRHRLEVAIHAIEREERASAPQAPAGSKPAAPARTPPSAADLPFSASAPPAHPSAPRAAAPRQGMAPPSAPMPEDPLAGLRAERGLSAGRSSDGDAGRLDMMPDVDQRRREAEDDGLEIASAIPPVRAARPAPRRGAEPQEPSFDALDDDLALSDEDRAMAERLLAPEPAPVGPASRRIDKPGRRRRSRFFSFLLVLVTLVGTFGLAGWWAINGGLMKAAREGVIGQISVRGDDYDPSKGLRQLNSKSGFSADWKILFAPDQAAHGVTTGPRAVAAAVSDEGGQRLRITSSSPEDDGAVVVTIPVEIMRDLAGKSATIAVTVQADRGSSTQFSVECDFGALGNCGRHRFTINDERSDLLFKTVFSARAPTGPGRFLINSDVTGSGLSLNLYGVRVLADP</sequence>
<dbReference type="RefSeq" id="WP_245294839.1">
    <property type="nucleotide sequence ID" value="NZ_MKIO01000040.1"/>
</dbReference>
<feature type="compositionally biased region" description="Low complexity" evidence="1">
    <location>
        <begin position="80"/>
        <end position="112"/>
    </location>
</feature>
<evidence type="ECO:0008006" key="5">
    <source>
        <dbReference type="Google" id="ProtNLM"/>
    </source>
</evidence>
<dbReference type="AlphaFoldDB" id="A0A1Q9AEF9"/>
<proteinExistence type="predicted"/>
<evidence type="ECO:0000256" key="2">
    <source>
        <dbReference type="SAM" id="Phobius"/>
    </source>
</evidence>
<feature type="compositionally biased region" description="Low complexity" evidence="1">
    <location>
        <begin position="171"/>
        <end position="182"/>
    </location>
</feature>
<name>A0A1Q9AEF9_9HYPH</name>
<keyword evidence="2" id="KW-1133">Transmembrane helix</keyword>
<reference evidence="3 4" key="1">
    <citation type="submission" date="2016-09" db="EMBL/GenBank/DDBJ databases">
        <title>Rhizobium sp. nov., a novel species isolated from the rice rhizosphere.</title>
        <authorList>
            <person name="Zhao J."/>
            <person name="Zhang X."/>
        </authorList>
    </citation>
    <scope>NUCLEOTIDE SEQUENCE [LARGE SCALE GENOMIC DNA]</scope>
    <source>
        <strain evidence="3 4">MH17</strain>
    </source>
</reference>
<feature type="transmembrane region" description="Helical" evidence="2">
    <location>
        <begin position="241"/>
        <end position="263"/>
    </location>
</feature>
<evidence type="ECO:0000256" key="1">
    <source>
        <dbReference type="SAM" id="MobiDB-lite"/>
    </source>
</evidence>
<dbReference type="Proteomes" id="UP000186143">
    <property type="component" value="Unassembled WGS sequence"/>
</dbReference>
<gene>
    <name evidence="3" type="ORF">BJF92_00455</name>
</gene>
<accession>A0A1Q9AEF9</accession>
<comment type="caution">
    <text evidence="3">The sequence shown here is derived from an EMBL/GenBank/DDBJ whole genome shotgun (WGS) entry which is preliminary data.</text>
</comment>
<evidence type="ECO:0000313" key="3">
    <source>
        <dbReference type="EMBL" id="OLP53276.1"/>
    </source>
</evidence>
<dbReference type="EMBL" id="MKIO01000040">
    <property type="protein sequence ID" value="OLP53276.1"/>
    <property type="molecule type" value="Genomic_DNA"/>
</dbReference>
<evidence type="ECO:0000313" key="4">
    <source>
        <dbReference type="Proteomes" id="UP000186143"/>
    </source>
</evidence>
<organism evidence="3 4">
    <name type="scientific">Xaviernesmea rhizosphaerae</name>
    <dbReference type="NCBI Taxonomy" id="1672749"/>
    <lineage>
        <taxon>Bacteria</taxon>
        <taxon>Pseudomonadati</taxon>
        <taxon>Pseudomonadota</taxon>
        <taxon>Alphaproteobacteria</taxon>
        <taxon>Hyphomicrobiales</taxon>
        <taxon>Rhizobiaceae</taxon>
        <taxon>Rhizobium/Agrobacterium group</taxon>
        <taxon>Xaviernesmea</taxon>
    </lineage>
</organism>
<feature type="region of interest" description="Disordered" evidence="1">
    <location>
        <begin position="61"/>
        <end position="197"/>
    </location>
</feature>
<keyword evidence="2" id="KW-0472">Membrane</keyword>